<reference evidence="2 3" key="1">
    <citation type="submission" date="2011-04" db="EMBL/GenBank/DDBJ databases">
        <title>Complete sequence of Cellulomonas fimi ATCC 484.</title>
        <authorList>
            <consortium name="US DOE Joint Genome Institute"/>
            <person name="Lucas S."/>
            <person name="Han J."/>
            <person name="Lapidus A."/>
            <person name="Cheng J.-F."/>
            <person name="Goodwin L."/>
            <person name="Pitluck S."/>
            <person name="Peters L."/>
            <person name="Chertkov O."/>
            <person name="Detter J.C."/>
            <person name="Han C."/>
            <person name="Tapia R."/>
            <person name="Land M."/>
            <person name="Hauser L."/>
            <person name="Kyrpides N."/>
            <person name="Ivanova N."/>
            <person name="Ovchinnikova G."/>
            <person name="Pagani I."/>
            <person name="Mead D."/>
            <person name="Brumm P."/>
            <person name="Woyke T."/>
        </authorList>
    </citation>
    <scope>NUCLEOTIDE SEQUENCE [LARGE SCALE GENOMIC DNA]</scope>
    <source>
        <strain evidence="3">ATCC 484 / DSM 20113 / JCM 1341 / NBRC 15513 / NCIMB 8980 / NCTC 7547</strain>
    </source>
</reference>
<name>F4GZI0_CELFA</name>
<dbReference type="InterPro" id="IPR025349">
    <property type="entry name" value="DUF4253"/>
</dbReference>
<proteinExistence type="predicted"/>
<gene>
    <name evidence="2" type="ordered locus">Celf_0761</name>
</gene>
<dbReference type="STRING" id="590998.Celf_0761"/>
<keyword evidence="3" id="KW-1185">Reference proteome</keyword>
<dbReference type="EMBL" id="CP002666">
    <property type="protein sequence ID" value="AEE44901.1"/>
    <property type="molecule type" value="Genomic_DNA"/>
</dbReference>
<dbReference type="AlphaFoldDB" id="F4GZI0"/>
<evidence type="ECO:0000313" key="3">
    <source>
        <dbReference type="Proteomes" id="UP000008460"/>
    </source>
</evidence>
<evidence type="ECO:0000259" key="1">
    <source>
        <dbReference type="Pfam" id="PF14062"/>
    </source>
</evidence>
<evidence type="ECO:0000313" key="2">
    <source>
        <dbReference type="EMBL" id="AEE44901.1"/>
    </source>
</evidence>
<dbReference type="KEGG" id="cfi:Celf_0761"/>
<feature type="domain" description="DUF4253" evidence="1">
    <location>
        <begin position="139"/>
        <end position="247"/>
    </location>
</feature>
<dbReference type="HOGENOM" id="CLU_087933_0_0_11"/>
<protein>
    <recommendedName>
        <fullName evidence="1">DUF4253 domain-containing protein</fullName>
    </recommendedName>
</protein>
<dbReference type="eggNOG" id="ENOG5032XD0">
    <property type="taxonomic scope" value="Bacteria"/>
</dbReference>
<accession>F4GZI0</accession>
<dbReference type="Pfam" id="PF14062">
    <property type="entry name" value="DUF4253"/>
    <property type="match status" value="1"/>
</dbReference>
<dbReference type="Proteomes" id="UP000008460">
    <property type="component" value="Chromosome"/>
</dbReference>
<sequence>MLGQAPPTFVLGTTSTGDVLAFRAAAQDLVAWWHRLRAEHPTTGLWPVLLGDGPGDLCAALPGAVRDDYDPAAELVRAHGMSLADLRALRAQRLAQYADLGGDDSFRDDEDDDALAMVEPDALARYEATFTAARTDGLVALVPAAHAWQVPVLLGWDGGLNYDLEPVDHAVVLRDWQERFGAQLVTLGNEQVLELWVDHPPTDPAQALAVAREQFEYCYDSVYQGVGSLTELARDQVGSQSWYFWWD</sequence>
<organism evidence="2 3">
    <name type="scientific">Cellulomonas fimi (strain ATCC 484 / DSM 20113 / JCM 1341 / CCUG 24087 / LMG 16345 / NBRC 15513 / NCIMB 8980 / NCTC 7547 / NRS-133)</name>
    <dbReference type="NCBI Taxonomy" id="590998"/>
    <lineage>
        <taxon>Bacteria</taxon>
        <taxon>Bacillati</taxon>
        <taxon>Actinomycetota</taxon>
        <taxon>Actinomycetes</taxon>
        <taxon>Micrococcales</taxon>
        <taxon>Cellulomonadaceae</taxon>
        <taxon>Cellulomonas</taxon>
    </lineage>
</organism>